<name>U2ZPI5_AQUA1</name>
<dbReference type="SUPFAM" id="SSF143422">
    <property type="entry name" value="Transposase IS200-like"/>
    <property type="match status" value="1"/>
</dbReference>
<organism evidence="2 3">
    <name type="scientific">Aquipseudomonas alcaligenes (strain ATCC 14909 / DSM 50342 / CCUG 1425 / JCM 20561 / NBRC 14159 / NCIMB 9945 / NCTC 10367 / 1577)</name>
    <name type="common">Pseudomonas alcaligenes</name>
    <dbReference type="NCBI Taxonomy" id="1215092"/>
    <lineage>
        <taxon>Bacteria</taxon>
        <taxon>Pseudomonadati</taxon>
        <taxon>Pseudomonadota</taxon>
        <taxon>Gammaproteobacteria</taxon>
        <taxon>Pseudomonadales</taxon>
        <taxon>Pseudomonadaceae</taxon>
        <taxon>Aquipseudomonas</taxon>
    </lineage>
</organism>
<dbReference type="InterPro" id="IPR036515">
    <property type="entry name" value="Transposase_17_sf"/>
</dbReference>
<dbReference type="Gene3D" id="3.30.70.1290">
    <property type="entry name" value="Transposase IS200-like"/>
    <property type="match status" value="1"/>
</dbReference>
<dbReference type="GO" id="GO:0004803">
    <property type="term" value="F:transposase activity"/>
    <property type="evidence" value="ECO:0007669"/>
    <property type="project" value="InterPro"/>
</dbReference>
<dbReference type="InterPro" id="IPR052715">
    <property type="entry name" value="RAYT_transposase"/>
</dbReference>
<proteinExistence type="predicted"/>
<dbReference type="PANTHER" id="PTHR36966:SF1">
    <property type="entry name" value="REP-ASSOCIATED TYROSINE TRANSPOSASE"/>
    <property type="match status" value="1"/>
</dbReference>
<dbReference type="eggNOG" id="COG1943">
    <property type="taxonomic scope" value="Bacteria"/>
</dbReference>
<dbReference type="InterPro" id="IPR002686">
    <property type="entry name" value="Transposase_17"/>
</dbReference>
<dbReference type="GO" id="GO:0006313">
    <property type="term" value="P:DNA transposition"/>
    <property type="evidence" value="ECO:0007669"/>
    <property type="project" value="InterPro"/>
</dbReference>
<feature type="domain" description="Transposase IS200-like" evidence="1">
    <location>
        <begin position="9"/>
        <end position="131"/>
    </location>
</feature>
<dbReference type="PANTHER" id="PTHR36966">
    <property type="entry name" value="REP-ASSOCIATED TYROSINE TRANSPOSASE"/>
    <property type="match status" value="1"/>
</dbReference>
<dbReference type="EMBL" id="BATI01000021">
    <property type="protein sequence ID" value="GAD63340.1"/>
    <property type="molecule type" value="Genomic_DNA"/>
</dbReference>
<comment type="caution">
    <text evidence="2">The sequence shown here is derived from an EMBL/GenBank/DDBJ whole genome shotgun (WGS) entry which is preliminary data.</text>
</comment>
<sequence length="174" mass="20328">MVNYRRARIEGACYFLTLALQDRTQDWLIRHSDELRDAIRQTICERPFQIPAAVILPDHLHLLMQLPEGDADFSCRVRRLKSLFVRALRDKGFPVVLNEKGEANIWQRRFWEHLIRDEADFVAHVDYIHVNPLKHGLVGRVCDWPLSSFHRYVARGLLPVDWCGSDGLIDRTGE</sequence>
<gene>
    <name evidence="2" type="ORF">PA6_021_00360</name>
</gene>
<dbReference type="SMART" id="SM01321">
    <property type="entry name" value="Y1_Tnp"/>
    <property type="match status" value="1"/>
</dbReference>
<dbReference type="OrthoDB" id="9794403at2"/>
<evidence type="ECO:0000313" key="2">
    <source>
        <dbReference type="EMBL" id="GAD63340.1"/>
    </source>
</evidence>
<dbReference type="RefSeq" id="WP_021701427.1">
    <property type="nucleotide sequence ID" value="NZ_BATI01000021.1"/>
</dbReference>
<evidence type="ECO:0000313" key="3">
    <source>
        <dbReference type="Proteomes" id="UP000016560"/>
    </source>
</evidence>
<accession>U2ZPI5</accession>
<dbReference type="GO" id="GO:0043565">
    <property type="term" value="F:sequence-specific DNA binding"/>
    <property type="evidence" value="ECO:0007669"/>
    <property type="project" value="TreeGrafter"/>
</dbReference>
<evidence type="ECO:0000259" key="1">
    <source>
        <dbReference type="SMART" id="SM01321"/>
    </source>
</evidence>
<reference evidence="2" key="1">
    <citation type="submission" date="2024-09" db="EMBL/GenBank/DDBJ databases">
        <title>Whole genome shotgun sequence of Pseudomonas alcaligenes NBRC 14159.</title>
        <authorList>
            <person name="Yoshida I."/>
            <person name="Hosoyama A."/>
            <person name="Tsuchikane K."/>
            <person name="Noguchi M."/>
            <person name="Hirakata S."/>
            <person name="Ando Y."/>
            <person name="Ohji S."/>
            <person name="Yamazoe A."/>
            <person name="Yamazaki S."/>
            <person name="Fujita N."/>
        </authorList>
    </citation>
    <scope>NUCLEOTIDE SEQUENCE</scope>
    <source>
        <strain evidence="2">NBRC 14159</strain>
    </source>
</reference>
<keyword evidence="3" id="KW-1185">Reference proteome</keyword>
<protein>
    <recommendedName>
        <fullName evidence="1">Transposase IS200-like domain-containing protein</fullName>
    </recommendedName>
</protein>
<dbReference type="Pfam" id="PF01797">
    <property type="entry name" value="Y1_Tnp"/>
    <property type="match status" value="1"/>
</dbReference>
<dbReference type="NCBIfam" id="NF047646">
    <property type="entry name" value="REP_Tyr_transpos"/>
    <property type="match status" value="1"/>
</dbReference>
<dbReference type="AlphaFoldDB" id="U2ZPI5"/>
<dbReference type="Proteomes" id="UP000016560">
    <property type="component" value="Unassembled WGS sequence"/>
</dbReference>